<accession>A0A368BPN2</accession>
<evidence type="ECO:0000313" key="3">
    <source>
        <dbReference type="Proteomes" id="UP000253032"/>
    </source>
</evidence>
<name>A0A368BPN2_9GAMM</name>
<reference evidence="2 3" key="1">
    <citation type="journal article" date="2018" name="Microbiome">
        <title>Fine metagenomic profile of the Mediterranean stratified and mixed water columns revealed by assembly and recruitment.</title>
        <authorList>
            <person name="Haro-Moreno J.M."/>
            <person name="Lopez-Perez M."/>
            <person name="De La Torre J.R."/>
            <person name="Picazo A."/>
            <person name="Camacho A."/>
            <person name="Rodriguez-Valera F."/>
        </authorList>
    </citation>
    <scope>NUCLEOTIDE SEQUENCE [LARGE SCALE GENOMIC DNA]</scope>
    <source>
        <strain evidence="2">MED-G84</strain>
    </source>
</reference>
<dbReference type="Proteomes" id="UP000253032">
    <property type="component" value="Unassembled WGS sequence"/>
</dbReference>
<protein>
    <submittedName>
        <fullName evidence="2">Uncharacterized protein</fullName>
    </submittedName>
</protein>
<keyword evidence="1" id="KW-0472">Membrane</keyword>
<evidence type="ECO:0000313" key="2">
    <source>
        <dbReference type="EMBL" id="RCL39035.1"/>
    </source>
</evidence>
<comment type="caution">
    <text evidence="2">The sequence shown here is derived from an EMBL/GenBank/DDBJ whole genome shotgun (WGS) entry which is preliminary data.</text>
</comment>
<dbReference type="AlphaFoldDB" id="A0A368BPN2"/>
<evidence type="ECO:0000256" key="1">
    <source>
        <dbReference type="SAM" id="Phobius"/>
    </source>
</evidence>
<organism evidence="2 3">
    <name type="scientific">SAR86 cluster bacterium</name>
    <dbReference type="NCBI Taxonomy" id="2030880"/>
    <lineage>
        <taxon>Bacteria</taxon>
        <taxon>Pseudomonadati</taxon>
        <taxon>Pseudomonadota</taxon>
        <taxon>Gammaproteobacteria</taxon>
        <taxon>SAR86 cluster</taxon>
    </lineage>
</organism>
<keyword evidence="1" id="KW-0812">Transmembrane</keyword>
<sequence>MKKVLTTILGIVIVGFIGFILIDSYKFESTNMGVGTVGLPHNKSLWIGSYKSDRLAEASLSISE</sequence>
<gene>
    <name evidence="2" type="ORF">DBW98_01525</name>
</gene>
<proteinExistence type="predicted"/>
<keyword evidence="1" id="KW-1133">Transmembrane helix</keyword>
<dbReference type="EMBL" id="QOPC01000005">
    <property type="protein sequence ID" value="RCL39035.1"/>
    <property type="molecule type" value="Genomic_DNA"/>
</dbReference>
<feature type="transmembrane region" description="Helical" evidence="1">
    <location>
        <begin position="6"/>
        <end position="22"/>
    </location>
</feature>